<evidence type="ECO:0000256" key="1">
    <source>
        <dbReference type="ARBA" id="ARBA00004141"/>
    </source>
</evidence>
<protein>
    <submittedName>
        <fullName evidence="7">Formate/nitrite transporter family protein</fullName>
    </submittedName>
</protein>
<accession>A0ABV1SE57</accession>
<dbReference type="InterPro" id="IPR023271">
    <property type="entry name" value="Aquaporin-like"/>
</dbReference>
<keyword evidence="4 6" id="KW-0472">Membrane</keyword>
<sequence>MSEREQAAADQEHAEKKHEASFDEHELRAIEKTGAMSPPAIFESIRRSGVEELMRPASALVMSSLIAGIAIGFSVFTEGLLRSHLPDAEWRPLVENFGYTVGFLIVIMGQMQLFTENTITAVCPALDEPGPEVFRRLARLWGIVFLFNLIGATLFGIVLYLMRGYDPALWQAVQELSEEATHFPWLETMLRGIGAGWLIAALVWMLPNARQSKLLMIVIVTWIIATAEFTHVVAGSTEATIVVLSGKMSAIGALTGFTLPALIGNVLGGSVFFTVLTWAQIKTELEEPKECPWRHEGDPRARRRS</sequence>
<keyword evidence="2 6" id="KW-0812">Transmembrane</keyword>
<comment type="caution">
    <text evidence="7">The sequence shown here is derived from an EMBL/GenBank/DDBJ whole genome shotgun (WGS) entry which is preliminary data.</text>
</comment>
<keyword evidence="8" id="KW-1185">Reference proteome</keyword>
<feature type="transmembrane region" description="Helical" evidence="6">
    <location>
        <begin position="57"/>
        <end position="77"/>
    </location>
</feature>
<feature type="region of interest" description="Disordered" evidence="5">
    <location>
        <begin position="1"/>
        <end position="23"/>
    </location>
</feature>
<evidence type="ECO:0000256" key="5">
    <source>
        <dbReference type="SAM" id="MobiDB-lite"/>
    </source>
</evidence>
<feature type="transmembrane region" description="Helical" evidence="6">
    <location>
        <begin position="140"/>
        <end position="162"/>
    </location>
</feature>
<comment type="subcellular location">
    <subcellularLocation>
        <location evidence="1">Membrane</location>
        <topology evidence="1">Multi-pass membrane protein</topology>
    </subcellularLocation>
</comment>
<dbReference type="PANTHER" id="PTHR30520:SF2">
    <property type="entry name" value="INNER MEMBRANE PROTEIN YFDC"/>
    <property type="match status" value="1"/>
</dbReference>
<dbReference type="Gene3D" id="1.20.1080.10">
    <property type="entry name" value="Glycerol uptake facilitator protein"/>
    <property type="match status" value="1"/>
</dbReference>
<organism evidence="7 8">
    <name type="scientific">Thioclava kandeliae</name>
    <dbReference type="NCBI Taxonomy" id="3070818"/>
    <lineage>
        <taxon>Bacteria</taxon>
        <taxon>Pseudomonadati</taxon>
        <taxon>Pseudomonadota</taxon>
        <taxon>Alphaproteobacteria</taxon>
        <taxon>Rhodobacterales</taxon>
        <taxon>Paracoccaceae</taxon>
        <taxon>Thioclava</taxon>
    </lineage>
</organism>
<evidence type="ECO:0000256" key="4">
    <source>
        <dbReference type="ARBA" id="ARBA00023136"/>
    </source>
</evidence>
<proteinExistence type="predicted"/>
<dbReference type="EMBL" id="JAYWLC010000002">
    <property type="protein sequence ID" value="MER5171020.1"/>
    <property type="molecule type" value="Genomic_DNA"/>
</dbReference>
<keyword evidence="3 6" id="KW-1133">Transmembrane helix</keyword>
<evidence type="ECO:0000313" key="7">
    <source>
        <dbReference type="EMBL" id="MER5171020.1"/>
    </source>
</evidence>
<feature type="transmembrane region" description="Helical" evidence="6">
    <location>
        <begin position="214"/>
        <end position="234"/>
    </location>
</feature>
<evidence type="ECO:0000313" key="8">
    <source>
        <dbReference type="Proteomes" id="UP001438953"/>
    </source>
</evidence>
<evidence type="ECO:0000256" key="3">
    <source>
        <dbReference type="ARBA" id="ARBA00022989"/>
    </source>
</evidence>
<dbReference type="Pfam" id="PF01226">
    <property type="entry name" value="Form_Nir_trans"/>
    <property type="match status" value="1"/>
</dbReference>
<feature type="transmembrane region" description="Helical" evidence="6">
    <location>
        <begin position="254"/>
        <end position="279"/>
    </location>
</feature>
<dbReference type="PANTHER" id="PTHR30520">
    <property type="entry name" value="FORMATE TRANSPORTER-RELATED"/>
    <property type="match status" value="1"/>
</dbReference>
<reference evidence="7 8" key="1">
    <citation type="submission" date="2024-06" db="EMBL/GenBank/DDBJ databases">
        <title>Thioclava kandeliae sp. nov. from a rhizosphere soil sample of Kandelia candel in a mangrove.</title>
        <authorList>
            <person name="Mu T."/>
        </authorList>
    </citation>
    <scope>NUCLEOTIDE SEQUENCE [LARGE SCALE GENOMIC DNA]</scope>
    <source>
        <strain evidence="7 8">CPCC 100088</strain>
    </source>
</reference>
<dbReference type="RefSeq" id="WP_339113383.1">
    <property type="nucleotide sequence ID" value="NZ_JAYWLC010000002.1"/>
</dbReference>
<dbReference type="Proteomes" id="UP001438953">
    <property type="component" value="Unassembled WGS sequence"/>
</dbReference>
<dbReference type="InterPro" id="IPR000292">
    <property type="entry name" value="For/NO2_transpt"/>
</dbReference>
<gene>
    <name evidence="7" type="ORF">VSX56_04455</name>
</gene>
<evidence type="ECO:0000256" key="2">
    <source>
        <dbReference type="ARBA" id="ARBA00022692"/>
    </source>
</evidence>
<evidence type="ECO:0000256" key="6">
    <source>
        <dbReference type="SAM" id="Phobius"/>
    </source>
</evidence>
<feature type="transmembrane region" description="Helical" evidence="6">
    <location>
        <begin position="189"/>
        <end position="207"/>
    </location>
</feature>
<feature type="transmembrane region" description="Helical" evidence="6">
    <location>
        <begin position="97"/>
        <end position="119"/>
    </location>
</feature>
<name>A0ABV1SE57_9RHOB</name>